<feature type="transmembrane region" description="Helical" evidence="6">
    <location>
        <begin position="101"/>
        <end position="124"/>
    </location>
</feature>
<dbReference type="EMBL" id="JAOPGA020001450">
    <property type="protein sequence ID" value="KAL0488580.1"/>
    <property type="molecule type" value="Genomic_DNA"/>
</dbReference>
<comment type="subcellular location">
    <subcellularLocation>
        <location evidence="1">Membrane</location>
        <topology evidence="1">Multi-pass membrane protein</topology>
    </subcellularLocation>
</comment>
<dbReference type="Proteomes" id="UP001431209">
    <property type="component" value="Unassembled WGS sequence"/>
</dbReference>
<evidence type="ECO:0000256" key="2">
    <source>
        <dbReference type="ARBA" id="ARBA00022692"/>
    </source>
</evidence>
<reference evidence="7 8" key="1">
    <citation type="submission" date="2024-03" db="EMBL/GenBank/DDBJ databases">
        <title>The Acrasis kona genome and developmental transcriptomes reveal deep origins of eukaryotic multicellular pathways.</title>
        <authorList>
            <person name="Sheikh S."/>
            <person name="Fu C.-J."/>
            <person name="Brown M.W."/>
            <person name="Baldauf S.L."/>
        </authorList>
    </citation>
    <scope>NUCLEOTIDE SEQUENCE [LARGE SCALE GENOMIC DNA]</scope>
    <source>
        <strain evidence="7 8">ATCC MYA-3509</strain>
    </source>
</reference>
<name>A0AAW2ZIF9_9EUKA</name>
<keyword evidence="4 6" id="KW-0472">Membrane</keyword>
<dbReference type="Pfam" id="PF03006">
    <property type="entry name" value="HlyIII"/>
    <property type="match status" value="1"/>
</dbReference>
<dbReference type="GO" id="GO:0046872">
    <property type="term" value="F:metal ion binding"/>
    <property type="evidence" value="ECO:0007669"/>
    <property type="project" value="UniProtKB-KW"/>
</dbReference>
<dbReference type="InterPro" id="IPR004254">
    <property type="entry name" value="AdipoR/HlyIII-related"/>
</dbReference>
<dbReference type="AlphaFoldDB" id="A0AAW2ZIF9"/>
<sequence length="275" mass="30404">MSGMPLTAVVMPTIVPSIVECNSEVEKKPDKARHVHKKKREQGCCFCQLVMNPKSDDPDEHYVASNIEQVANVATHLIATVVAVAALWYSIVTECDDTLEIVAACVFGLGLTICFGVSTMYHLSSLLFNHWTPLLLSLDLSGIFLLISAAYTPWMIITLSETIEGNIICFVIWALGIFGIVKTFGKFLPSITAINIYMAMSFMSVFALNPLSRVMEMQCVYIIVMGIAFVGIGFIFFTQDGRVPFAHAIFHTFVAVGMLGHYYAVHNYILSIKRG</sequence>
<feature type="transmembrane region" description="Helical" evidence="6">
    <location>
        <begin position="220"/>
        <end position="239"/>
    </location>
</feature>
<evidence type="ECO:0000313" key="7">
    <source>
        <dbReference type="EMBL" id="KAL0488580.1"/>
    </source>
</evidence>
<evidence type="ECO:0000256" key="1">
    <source>
        <dbReference type="ARBA" id="ARBA00004141"/>
    </source>
</evidence>
<protein>
    <submittedName>
        <fullName evidence="7">Uncharacterized protein</fullName>
    </submittedName>
</protein>
<gene>
    <name evidence="7" type="ORF">AKO1_015742</name>
</gene>
<evidence type="ECO:0000256" key="6">
    <source>
        <dbReference type="SAM" id="Phobius"/>
    </source>
</evidence>
<evidence type="ECO:0000256" key="4">
    <source>
        <dbReference type="ARBA" id="ARBA00023136"/>
    </source>
</evidence>
<accession>A0AAW2ZIF9</accession>
<feature type="transmembrane region" description="Helical" evidence="6">
    <location>
        <begin position="70"/>
        <end position="89"/>
    </location>
</feature>
<proteinExistence type="predicted"/>
<feature type="transmembrane region" description="Helical" evidence="6">
    <location>
        <begin position="187"/>
        <end position="208"/>
    </location>
</feature>
<dbReference type="PANTHER" id="PTHR20855">
    <property type="entry name" value="ADIPOR/PROGESTIN RECEPTOR-RELATED"/>
    <property type="match status" value="1"/>
</dbReference>
<keyword evidence="8" id="KW-1185">Reference proteome</keyword>
<keyword evidence="5" id="KW-0862">Zinc</keyword>
<feature type="transmembrane region" description="Helical" evidence="6">
    <location>
        <begin position="245"/>
        <end position="265"/>
    </location>
</feature>
<keyword evidence="3 6" id="KW-1133">Transmembrane helix</keyword>
<feature type="transmembrane region" description="Helical" evidence="6">
    <location>
        <begin position="130"/>
        <end position="151"/>
    </location>
</feature>
<feature type="binding site" evidence="5">
    <location>
        <position position="251"/>
    </location>
    <ligand>
        <name>Zn(2+)</name>
        <dbReference type="ChEBI" id="CHEBI:29105"/>
    </ligand>
</feature>
<evidence type="ECO:0000313" key="8">
    <source>
        <dbReference type="Proteomes" id="UP001431209"/>
    </source>
</evidence>
<feature type="binding site" evidence="5">
    <location>
        <position position="122"/>
    </location>
    <ligand>
        <name>Zn(2+)</name>
        <dbReference type="ChEBI" id="CHEBI:29105"/>
    </ligand>
</feature>
<keyword evidence="2 6" id="KW-0812">Transmembrane</keyword>
<organism evidence="7 8">
    <name type="scientific">Acrasis kona</name>
    <dbReference type="NCBI Taxonomy" id="1008807"/>
    <lineage>
        <taxon>Eukaryota</taxon>
        <taxon>Discoba</taxon>
        <taxon>Heterolobosea</taxon>
        <taxon>Tetramitia</taxon>
        <taxon>Eutetramitia</taxon>
        <taxon>Acrasidae</taxon>
        <taxon>Acrasis</taxon>
    </lineage>
</organism>
<dbReference type="GO" id="GO:0016020">
    <property type="term" value="C:membrane"/>
    <property type="evidence" value="ECO:0007669"/>
    <property type="project" value="UniProtKB-SubCell"/>
</dbReference>
<feature type="binding site" evidence="5">
    <location>
        <position position="247"/>
    </location>
    <ligand>
        <name>Zn(2+)</name>
        <dbReference type="ChEBI" id="CHEBI:29105"/>
    </ligand>
</feature>
<evidence type="ECO:0000256" key="3">
    <source>
        <dbReference type="ARBA" id="ARBA00022989"/>
    </source>
</evidence>
<dbReference type="PANTHER" id="PTHR20855:SF3">
    <property type="entry name" value="LD03007P"/>
    <property type="match status" value="1"/>
</dbReference>
<evidence type="ECO:0000256" key="5">
    <source>
        <dbReference type="PIRSR" id="PIRSR604254-1"/>
    </source>
</evidence>
<comment type="caution">
    <text evidence="7">The sequence shown here is derived from an EMBL/GenBank/DDBJ whole genome shotgun (WGS) entry which is preliminary data.</text>
</comment>
<keyword evidence="5" id="KW-0479">Metal-binding</keyword>
<feature type="transmembrane region" description="Helical" evidence="6">
    <location>
        <begin position="163"/>
        <end position="181"/>
    </location>
</feature>